<reference evidence="4" key="1">
    <citation type="submission" date="2017-09" db="EMBL/GenBank/DDBJ databases">
        <authorList>
            <person name="Palmer M."/>
            <person name="Steenkamp E.T."/>
            <person name="Coetzee M.P."/>
            <person name="Avontuur J.R."/>
            <person name="Van Zyl E."/>
            <person name="Chan W.-Y."/>
            <person name="Blom J."/>
            <person name="Venter S.N."/>
        </authorList>
    </citation>
    <scope>NUCLEOTIDE SEQUENCE [LARGE SCALE GENOMIC DNA]</scope>
    <source>
        <strain evidence="4">QC88-366</strain>
    </source>
</reference>
<dbReference type="InterPro" id="IPR012334">
    <property type="entry name" value="Pectin_lyas_fold"/>
</dbReference>
<dbReference type="InterPro" id="IPR008638">
    <property type="entry name" value="FhaB/CdiA-like_TPS"/>
</dbReference>
<keyword evidence="1" id="KW-0732">Signal</keyword>
<dbReference type="InterPro" id="IPR011050">
    <property type="entry name" value="Pectin_lyase_fold/virulence"/>
</dbReference>
<dbReference type="Pfam" id="PF05594">
    <property type="entry name" value="Fil_haemagg"/>
    <property type="match status" value="6"/>
</dbReference>
<evidence type="ECO:0000313" key="4">
    <source>
        <dbReference type="Proteomes" id="UP000236345"/>
    </source>
</evidence>
<dbReference type="InterPro" id="IPR008619">
    <property type="entry name" value="Filamentous_hemagglutn_rpt"/>
</dbReference>
<protein>
    <submittedName>
        <fullName evidence="3">Filamentous hemagglutinin</fullName>
    </submittedName>
</protein>
<dbReference type="EMBL" id="NWUO01000001">
    <property type="protein sequence ID" value="PNS13439.1"/>
    <property type="molecule type" value="Genomic_DNA"/>
</dbReference>
<feature type="chain" id="PRO_5014418563" evidence="1">
    <location>
        <begin position="33"/>
        <end position="887"/>
    </location>
</feature>
<proteinExistence type="predicted"/>
<dbReference type="NCBIfam" id="TIGR01901">
    <property type="entry name" value="adhes_NPXG"/>
    <property type="match status" value="1"/>
</dbReference>
<comment type="caution">
    <text evidence="3">The sequence shown here is derived from an EMBL/GenBank/DDBJ whole genome shotgun (WGS) entry which is preliminary data.</text>
</comment>
<feature type="domain" description="Filamentous haemagglutinin FhaB/tRNA nuclease CdiA-like TPS" evidence="2">
    <location>
        <begin position="40"/>
        <end position="160"/>
    </location>
</feature>
<dbReference type="NCBIfam" id="TIGR01731">
    <property type="entry name" value="fil_hemag_20aa"/>
    <property type="match status" value="9"/>
</dbReference>
<feature type="signal peptide" evidence="1">
    <location>
        <begin position="1"/>
        <end position="32"/>
    </location>
</feature>
<dbReference type="RefSeq" id="WP_103057989.1">
    <property type="nucleotide sequence ID" value="NZ_BSOF01000028.1"/>
</dbReference>
<gene>
    <name evidence="3" type="ORF">COO59_01095</name>
</gene>
<dbReference type="Proteomes" id="UP000236345">
    <property type="component" value="Unassembled WGS sequence"/>
</dbReference>
<keyword evidence="4" id="KW-1185">Reference proteome</keyword>
<dbReference type="OrthoDB" id="2664633at2"/>
<evidence type="ECO:0000313" key="3">
    <source>
        <dbReference type="EMBL" id="PNS13439.1"/>
    </source>
</evidence>
<dbReference type="SMART" id="SM00912">
    <property type="entry name" value="Haemagg_act"/>
    <property type="match status" value="1"/>
</dbReference>
<evidence type="ECO:0000256" key="1">
    <source>
        <dbReference type="SAM" id="SignalP"/>
    </source>
</evidence>
<dbReference type="Pfam" id="PF05860">
    <property type="entry name" value="TPS"/>
    <property type="match status" value="1"/>
</dbReference>
<dbReference type="SUPFAM" id="SSF51126">
    <property type="entry name" value="Pectin lyase-like"/>
    <property type="match status" value="1"/>
</dbReference>
<dbReference type="Gene3D" id="2.160.20.10">
    <property type="entry name" value="Single-stranded right-handed beta-helix, Pectin lyase-like"/>
    <property type="match status" value="1"/>
</dbReference>
<dbReference type="AlphaFoldDB" id="A0A2K1QEK0"/>
<accession>A0A2K1QEK0</accession>
<sequence length="887" mass="92545">MKNKRNESGYVKYHPLAAFVLLSLTGVTQVEANNMTSTVVNGVTVIDINKANDHGISHNVYDKFNVDKNGLIFNNSQNAIKTTLAGEIQGNSNLTSGAAKVILNEVTSKNQSALQGWLEVAGSKAHLIIANPNGISCQGCGFINAEKVTVTTGKPDMQDGMLKGYNVNGGIVTLTQLENASPTEILARSIIVNGAVQAGELSLVAGNNYIDIDGKITDTVKAQGNRPAYGIDVAAIGGMYANKISLITSEKGVGVRNRGMIAGTESIEIDSSGKLVNNHAQIKSAGLINIKTNGDLDNSTGKISSGTSIYVDTNEAAINNSLAGNIAAIENVYIGSGSFNNNNGKISAGGILGLNTHNKTLTNTGKGNSVGIHATVVALQTGMLDNRNGVIKGNFFGAETNGINNSQGTIEATGDMEISSSANLENSQGLIRSTVGHVYIDAAKSRINNGNTRTADTYSGDTQGIIAGEGGIQIKAASLNNRTGQIASKGDISFTTTGGVDNYQGKLIGARNLSVKAGSLMNGQAGISSTGNIHIELADALTNSIGIINSDEGDIELQAGRVNNKGGLLVGQNVNIDVKTTVDNSVALIVANKNLVINTPGLVDNSNGRNFGHDYGIYLAMPNQQGGMIGRESVTINAGEVNNENSRIVAEFGKLAITAKNAINNSYGRIIAHSGLSQLKAQAIYNDYAMLSTGESMTIDTDVLSNYSSGNVIDNNATGILSAGKDLVLNIGRTFTNYGWINSNENTSVTVAGIFSNRNTVSAARDLTITAKNMIYNYKDMAAGNQLILKTDSDVKNSRGSNIQGISKVHIEAKGDVTNEGNIVSNVQLTVNAVSNIYNYSNMFSHGTAVIKAKNTSNRGSTALLGGVSGLEMATDTLSNNGFIIGL</sequence>
<dbReference type="InterPro" id="IPR010069">
    <property type="entry name" value="CdiA_FHA1_rpt"/>
</dbReference>
<name>A0A2K1QEK0_9GAMM</name>
<evidence type="ECO:0000259" key="2">
    <source>
        <dbReference type="SMART" id="SM00912"/>
    </source>
</evidence>
<organism evidence="3 4">
    <name type="scientific">Mixta theicola</name>
    <dbReference type="NCBI Taxonomy" id="1458355"/>
    <lineage>
        <taxon>Bacteria</taxon>
        <taxon>Pseudomonadati</taxon>
        <taxon>Pseudomonadota</taxon>
        <taxon>Gammaproteobacteria</taxon>
        <taxon>Enterobacterales</taxon>
        <taxon>Erwiniaceae</taxon>
        <taxon>Mixta</taxon>
    </lineage>
</organism>